<feature type="region of interest" description="Disordered" evidence="1">
    <location>
        <begin position="89"/>
        <end position="113"/>
    </location>
</feature>
<reference evidence="4 5" key="1">
    <citation type="submission" date="2024-10" db="EMBL/GenBank/DDBJ databases">
        <title>Updated reference genomes for cyclostephanoid diatoms.</title>
        <authorList>
            <person name="Roberts W.R."/>
            <person name="Alverson A.J."/>
        </authorList>
    </citation>
    <scope>NUCLEOTIDE SEQUENCE [LARGE SCALE GENOMIC DNA]</scope>
    <source>
        <strain evidence="4 5">AJA232-27</strain>
    </source>
</reference>
<keyword evidence="5" id="KW-1185">Reference proteome</keyword>
<dbReference type="InterPro" id="IPR052623">
    <property type="entry name" value="DAAF5"/>
</dbReference>
<sequence>MDIEFIWKSLKNEDGNAFTNGGRCTSVTGKNIKPTACGSFAIPRSCSFDIDVVANELITVDKPKYREWDNKVLDSCDTTSWLDIDEKAVNPHIDSDDDDEAEDNAPPKEQVAKSSWRVERLAKALGSDIVSDRVQSLVKLKETIDALRQNLPLPAEMKYPLPYDCSLITLNRNLPLVSDFLKPKLLESTDDAHTNAAQEGSCLINHAGYEAAARLQVILNTCGNSLFRIIGDRKSEKCRGLSISCVQLLLLASVDVGRHIPFMIPALCARYPASSYDKEMEVFIQDNQSHEFYKRGGATDRQDRNRINCQVVEPSDELRMELCRTFVCLMRGVLGAGAESTLDKYYPDIIFALQSSLRDPYPELNIEACNILVQLLRIPHWQQGAKYFATGLARSALPNCRHRNSNVIIAAMDLFEASVCVPDKAKVKGAGSTAIADLVGYQADNILPIAAFYDPKYNVLVNTLAELAIHKNYRVRLRCCEMLSYFLVYLPDRYDHQPRLLPYILSFINDNVPDVQMAALDCIEKCGLQYECEHPDDIIERRQFGVDGDDTIDYDSNLPKPFLHRPSLGARLFVRANTNRIFLAVLNELSNWREHTRKRSAELLLILTVYCEEHLTKDFQHTILSIAKAISVEKSSKIESDHLRILDTIQQVLRLMAKYIDPASYVPLMCPRISGDSSSATSNSEDGCHSERSRTIHATILKALIEGAPLRRLLLHWVSLASLLTNTDCIGPYVGTQTRHKCLSALRSLIAKVISDTGCVEDDFVSHFANTEGDLPKLHSVLSSSGQSLGKLLRGNAADEDAAIAQECIDGQSKILTSITTDRM</sequence>
<name>A0ABD3MZV1_9STRA</name>
<dbReference type="PANTHER" id="PTHR16216">
    <property type="entry name" value="DYNEIN ASSEMBLY FACTOR 5, AXONEMAL"/>
    <property type="match status" value="1"/>
</dbReference>
<dbReference type="EMBL" id="JALLBG020000055">
    <property type="protein sequence ID" value="KAL3769430.1"/>
    <property type="molecule type" value="Genomic_DNA"/>
</dbReference>
<evidence type="ECO:0000313" key="4">
    <source>
        <dbReference type="EMBL" id="KAL3769430.1"/>
    </source>
</evidence>
<dbReference type="InterPro" id="IPR057978">
    <property type="entry name" value="TPR_DAAF5"/>
</dbReference>
<proteinExistence type="predicted"/>
<evidence type="ECO:0000259" key="3">
    <source>
        <dbReference type="Pfam" id="PF25757"/>
    </source>
</evidence>
<dbReference type="Pfam" id="PF24573">
    <property type="entry name" value="HEAT_DAAF5"/>
    <property type="match status" value="1"/>
</dbReference>
<dbReference type="InterPro" id="IPR011989">
    <property type="entry name" value="ARM-like"/>
</dbReference>
<evidence type="ECO:0000259" key="2">
    <source>
        <dbReference type="Pfam" id="PF24573"/>
    </source>
</evidence>
<gene>
    <name evidence="4" type="ORF">ACHAWU_008839</name>
</gene>
<dbReference type="Gene3D" id="1.25.10.10">
    <property type="entry name" value="Leucine-rich Repeat Variant"/>
    <property type="match status" value="1"/>
</dbReference>
<evidence type="ECO:0000313" key="5">
    <source>
        <dbReference type="Proteomes" id="UP001530293"/>
    </source>
</evidence>
<comment type="caution">
    <text evidence="4">The sequence shown here is derived from an EMBL/GenBank/DDBJ whole genome shotgun (WGS) entry which is preliminary data.</text>
</comment>
<dbReference type="SUPFAM" id="SSF48371">
    <property type="entry name" value="ARM repeat"/>
    <property type="match status" value="1"/>
</dbReference>
<accession>A0ABD3MZV1</accession>
<dbReference type="Proteomes" id="UP001530293">
    <property type="component" value="Unassembled WGS sequence"/>
</dbReference>
<feature type="domain" description="Dynein axonemal assembly factor 5 HEAT-repeat" evidence="2">
    <location>
        <begin position="563"/>
        <end position="753"/>
    </location>
</feature>
<dbReference type="InterPro" id="IPR056497">
    <property type="entry name" value="HEAT_DAAF5"/>
</dbReference>
<dbReference type="InterPro" id="IPR016024">
    <property type="entry name" value="ARM-type_fold"/>
</dbReference>
<evidence type="ECO:0000256" key="1">
    <source>
        <dbReference type="SAM" id="MobiDB-lite"/>
    </source>
</evidence>
<dbReference type="PANTHER" id="PTHR16216:SF10">
    <property type="entry name" value="RNA POLYMERASE II ASSEMBLY FACTOR RTP1 C-TERMINAL DOMAIN-CONTAINING PROTEIN"/>
    <property type="match status" value="1"/>
</dbReference>
<protein>
    <submittedName>
        <fullName evidence="4">Uncharacterized protein</fullName>
    </submittedName>
</protein>
<dbReference type="AlphaFoldDB" id="A0ABD3MZV1"/>
<dbReference type="Pfam" id="PF25757">
    <property type="entry name" value="TPR_DNAAF5"/>
    <property type="match status" value="1"/>
</dbReference>
<organism evidence="4 5">
    <name type="scientific">Discostella pseudostelligera</name>
    <dbReference type="NCBI Taxonomy" id="259834"/>
    <lineage>
        <taxon>Eukaryota</taxon>
        <taxon>Sar</taxon>
        <taxon>Stramenopiles</taxon>
        <taxon>Ochrophyta</taxon>
        <taxon>Bacillariophyta</taxon>
        <taxon>Coscinodiscophyceae</taxon>
        <taxon>Thalassiosirophycidae</taxon>
        <taxon>Stephanodiscales</taxon>
        <taxon>Stephanodiscaceae</taxon>
        <taxon>Discostella</taxon>
    </lineage>
</organism>
<feature type="domain" description="Dynein axonemal assembly factor 5 TPR repeats" evidence="3">
    <location>
        <begin position="460"/>
        <end position="538"/>
    </location>
</feature>